<dbReference type="InterPro" id="IPR015860">
    <property type="entry name" value="ABC_transpr_TagH-like"/>
</dbReference>
<evidence type="ECO:0000256" key="3">
    <source>
        <dbReference type="ARBA" id="ARBA00022475"/>
    </source>
</evidence>
<dbReference type="Proteomes" id="UP000515811">
    <property type="component" value="Chromosome"/>
</dbReference>
<evidence type="ECO:0000256" key="2">
    <source>
        <dbReference type="ARBA" id="ARBA00022448"/>
    </source>
</evidence>
<dbReference type="PANTHER" id="PTHR46743:SF2">
    <property type="entry name" value="TEICHOIC ACIDS EXPORT ATP-BINDING PROTEIN TAGH"/>
    <property type="match status" value="1"/>
</dbReference>
<gene>
    <name evidence="7" type="ORF">H9K76_02870</name>
</gene>
<dbReference type="RefSeq" id="WP_187598088.1">
    <property type="nucleotide sequence ID" value="NZ_CP060714.1"/>
</dbReference>
<dbReference type="InterPro" id="IPR003593">
    <property type="entry name" value="AAA+_ATPase"/>
</dbReference>
<dbReference type="SUPFAM" id="SSF52540">
    <property type="entry name" value="P-loop containing nucleoside triphosphate hydrolases"/>
    <property type="match status" value="1"/>
</dbReference>
<evidence type="ECO:0000256" key="5">
    <source>
        <dbReference type="ARBA" id="ARBA00022840"/>
    </source>
</evidence>
<dbReference type="GO" id="GO:0016887">
    <property type="term" value="F:ATP hydrolysis activity"/>
    <property type="evidence" value="ECO:0007669"/>
    <property type="project" value="InterPro"/>
</dbReference>
<dbReference type="KEGG" id="drg:H9K76_02870"/>
<dbReference type="InterPro" id="IPR029439">
    <property type="entry name" value="Wzt_C"/>
</dbReference>
<dbReference type="EMBL" id="CP060714">
    <property type="protein sequence ID" value="QNN57843.1"/>
    <property type="molecule type" value="Genomic_DNA"/>
</dbReference>
<sequence>MNVQATTQGTPVRNGENPNEVVLRVSHVSKEYKLYDSPRERFKALFSNKVRHRSHWALKDISFELKRGQCVGVVGDNGAGKSSLLKLLAGTMRPSSGTVDRVGRVTAILELGAGFHPEFSGRDNLYFAGSLIGISHEEMKQLEPGIIAFSELGDAMDRAVKTYSSGMTVRLAFALVTAVPPDVLIIDEALAVGDQHFQKKCVARIMEFRDNGCTILFCSHSSYHIRHLCDQAIWLKGGQVMEMGPTEAVMGSYEMHSRLRADAPQPPQQSLPLAEPGDESDIALNAVDDDLPEPQASGTRMQANPDAMGASLLSVTISDLGEGKPPLLESVDLEVTFLVRGRGEERPNLGFMIEQSQGTGITSLATHEEGAHPVRQPDGTWRSVLRFPNLPLHSGEYVVSAYLFDESGLVLYDAWLHYQHFRFVSPTLMPGLVRLPHEWT</sequence>
<dbReference type="GO" id="GO:0016020">
    <property type="term" value="C:membrane"/>
    <property type="evidence" value="ECO:0007669"/>
    <property type="project" value="InterPro"/>
</dbReference>
<keyword evidence="4" id="KW-0547">Nucleotide-binding</keyword>
<dbReference type="CDD" id="cd10147">
    <property type="entry name" value="Wzt_C-like"/>
    <property type="match status" value="1"/>
</dbReference>
<dbReference type="GO" id="GO:0005524">
    <property type="term" value="F:ATP binding"/>
    <property type="evidence" value="ECO:0007669"/>
    <property type="project" value="UniProtKB-KW"/>
</dbReference>
<feature type="domain" description="ABC transporter" evidence="6">
    <location>
        <begin position="23"/>
        <end position="262"/>
    </location>
</feature>
<evidence type="ECO:0000313" key="8">
    <source>
        <dbReference type="Proteomes" id="UP000515811"/>
    </source>
</evidence>
<dbReference type="GO" id="GO:0140359">
    <property type="term" value="F:ABC-type transporter activity"/>
    <property type="evidence" value="ECO:0007669"/>
    <property type="project" value="InterPro"/>
</dbReference>
<dbReference type="AlphaFoldDB" id="A0A7G9RQG8"/>
<dbReference type="PROSITE" id="PS50893">
    <property type="entry name" value="ABC_TRANSPORTER_2"/>
    <property type="match status" value="1"/>
</dbReference>
<keyword evidence="8" id="KW-1185">Reference proteome</keyword>
<organism evidence="7 8">
    <name type="scientific">Diaphorobacter ruginosibacter</name>
    <dbReference type="NCBI Taxonomy" id="1715720"/>
    <lineage>
        <taxon>Bacteria</taxon>
        <taxon>Pseudomonadati</taxon>
        <taxon>Pseudomonadota</taxon>
        <taxon>Betaproteobacteria</taxon>
        <taxon>Burkholderiales</taxon>
        <taxon>Comamonadaceae</taxon>
        <taxon>Diaphorobacter</taxon>
    </lineage>
</organism>
<dbReference type="InterPro" id="IPR003439">
    <property type="entry name" value="ABC_transporter-like_ATP-bd"/>
</dbReference>
<dbReference type="Gene3D" id="3.40.50.300">
    <property type="entry name" value="P-loop containing nucleotide triphosphate hydrolases"/>
    <property type="match status" value="1"/>
</dbReference>
<proteinExistence type="inferred from homology"/>
<dbReference type="InterPro" id="IPR050683">
    <property type="entry name" value="Bact_Polysacc_Export_ATP-bd"/>
</dbReference>
<name>A0A7G9RQG8_9BURK</name>
<accession>A0A7G9RQG8</accession>
<evidence type="ECO:0000313" key="7">
    <source>
        <dbReference type="EMBL" id="QNN57843.1"/>
    </source>
</evidence>
<dbReference type="Pfam" id="PF14524">
    <property type="entry name" value="Wzt_C"/>
    <property type="match status" value="1"/>
</dbReference>
<evidence type="ECO:0000259" key="6">
    <source>
        <dbReference type="PROSITE" id="PS50893"/>
    </source>
</evidence>
<keyword evidence="3" id="KW-1003">Cell membrane</keyword>
<keyword evidence="5 7" id="KW-0067">ATP-binding</keyword>
<protein>
    <submittedName>
        <fullName evidence="7">ABC transporter ATP-binding protein</fullName>
    </submittedName>
</protein>
<dbReference type="CDD" id="cd03220">
    <property type="entry name" value="ABC_KpsT_Wzt"/>
    <property type="match status" value="1"/>
</dbReference>
<reference evidence="7 8" key="1">
    <citation type="submission" date="2020-08" db="EMBL/GenBank/DDBJ databases">
        <title>Genome sequence of Diaphorobacter ruginosibacter DSM 27467T.</title>
        <authorList>
            <person name="Hyun D.-W."/>
            <person name="Bae J.-W."/>
        </authorList>
    </citation>
    <scope>NUCLEOTIDE SEQUENCE [LARGE SCALE GENOMIC DNA]</scope>
    <source>
        <strain evidence="7 8">DSM 27467</strain>
    </source>
</reference>
<evidence type="ECO:0000256" key="1">
    <source>
        <dbReference type="ARBA" id="ARBA00005417"/>
    </source>
</evidence>
<dbReference type="Gene3D" id="2.70.50.60">
    <property type="entry name" value="abc- transporter (atp binding component) like domain"/>
    <property type="match status" value="1"/>
</dbReference>
<dbReference type="PANTHER" id="PTHR46743">
    <property type="entry name" value="TEICHOIC ACIDS EXPORT ATP-BINDING PROTEIN TAGH"/>
    <property type="match status" value="1"/>
</dbReference>
<keyword evidence="2" id="KW-0813">Transport</keyword>
<comment type="similarity">
    <text evidence="1">Belongs to the ABC transporter superfamily.</text>
</comment>
<dbReference type="InterPro" id="IPR027417">
    <property type="entry name" value="P-loop_NTPase"/>
</dbReference>
<keyword evidence="3" id="KW-0472">Membrane</keyword>
<dbReference type="SMART" id="SM00382">
    <property type="entry name" value="AAA"/>
    <property type="match status" value="1"/>
</dbReference>
<evidence type="ECO:0000256" key="4">
    <source>
        <dbReference type="ARBA" id="ARBA00022741"/>
    </source>
</evidence>
<dbReference type="Pfam" id="PF00005">
    <property type="entry name" value="ABC_tran"/>
    <property type="match status" value="1"/>
</dbReference>